<keyword evidence="20" id="KW-0175">Coiled coil</keyword>
<feature type="compositionally biased region" description="Basic and acidic residues" evidence="21">
    <location>
        <begin position="1758"/>
        <end position="1771"/>
    </location>
</feature>
<dbReference type="Gene3D" id="3.30.200.20">
    <property type="entry name" value="Phosphorylase Kinase, domain 1"/>
    <property type="match status" value="1"/>
</dbReference>
<dbReference type="FunFam" id="1.20.58.60:FF:000015">
    <property type="entry name" value="triple functional domain protein-like"/>
    <property type="match status" value="1"/>
</dbReference>
<sequence>SHELPGDQAYCWLAACDSRWFVVLYSTLLELTTNLFFFPGGRDKRGGPILTFPARSNHDRIRQEDLRRLISYLACIPSEEVCKRGFTVIVDMRGSKWDSIKPLLKILQESFPCCIHVALIIKPDNFWQKQRTNFGSSKFEFETNMVSLEGLTKVVDPSQLTPEFDGCLEYNHEEWIEIRVAFEDYISSATHMLSRLEELQDILAKKELPQDLEGARNMIEEHSQLKKKVIKAPIEDLDLEGQKLLQRIQSSESFPKKNSGSGNADLQNLLPKVSTMLDRLHSTRQHLHQMWHVRKLKLDQCFQLRLFEQDAEKMFDWITHNKGLFLNSYTEIGTSHPHAMELQTQHNHFAMNCMNVYVNINRIMSVANRLVESGHYASQQIKQIASQLEQEWKAFAAALDERSTLLDMSSIFHQKAEQYMNNVDSWCKACGEVELPSELQDLEDAIHHHQGIYEHISLAYSEVSQDGKSLLDKLQRPLTPGSSDSLTASANYSKAVHHVLDVIHEVLHHQRQLENIWQHRKVRLHQRLQLCVFQQDVQQVLDWIENHGEAFLSKHTGVGKSLHRARALQKRHEDFEEVAQNTYTNADKLLEAAEQLAQTGECDPEEIYQAAHQLEDRIQDFVRRVEQRKILLDMSVSFHTHVKELWTWLEELQKELLDDVYAESVEAVQDLIKRFGQQQQTTLQVTVNVIKEGEDLIQQLRDSAISSNKTPHNSSINHIETVLQQLDEAQSQMEELFQERKIKLELFLQLRIFERDAIDVSLYLESWNDELSQQMNDFDTEDLTIAEQRLQHHADKALTMNNLTFDVIHQGQDLLQYVNEVQASGVELLCDRDVDMATRVQDLLEFLHEKQQELDSAAEQHRKHLEQCVQLRHLQAEVKQVLGWIRNGESMLNAGLITASSLQEAEQLQREHEQFQHAIEKTHQSALQVQQKAEAMLQANHYDMDMIRDCAEKVASHWQQLMLKMEDRLKLVNASVAFYKTSEQVCSVLESLEQEYKREEDWCGGADKLGPNSETDHVTPMISKHLEQKEAFLKACTLARRNADVFLKYLHRNSVNMPGMVTHIKAPEQQVKNILNELFQRENRVLHYWTMRKRRLDQCQQYVVFERSAKQALEWIHDNGEFYLSTHTSTGSSIHHTQELLKEHEEFQFTAKQTKERVKLLIQLADGFCEKGHAHAAEIKKCVTAVDKRYRDFSLRMEKYRTSLEKALGISSDSNKSLDIIPASVPGSEVKLRDAAHELNEEKRKSARRKEFIMAELIQTEKAYVRDLRECMDTYLWEMTSGVEEIPPGIVNKELIIFGNMQEIYEFHNNIFLKELEKYEQLPEDVGHCFVTWADKFQMYVTYCKNKPDSTQLILEHAGAYFDEIQQRHGLANSISSYLIKPVQRITKYQLLLKELLTCCEEGKGEIKDGLEVMLSVPKRANDAMHLSMLEGFDENIESQGELILQESFQVWDPKTLIRKGRERHLFLFEMSLVFSKEVKDSSGRSKYIYKSKLFTSELGVTEHVEGDPCKFALWVGRTPTSDNKIVLKASSIENKQDWIKHIREVIQERTIHLKGALKEPIHIPKTAPTTKDGEDLDSQGDGSSQPDTISIASRTSQNTLDSDKLSGGCELTVVIHDFTACNSNELTIRRGQTVEVLERPHDKPDWCLVRTTDRSPAAEGLVPCGSLCIAHSRSSMEMEGIFNHKDSLSVSSNDASPPASVTSLQPHMIGAQSSPGPKRPGNTLRKWLTSPVRRLSSGKADGHGKKFPNKPKKNREVRKSADAGSQKDSDDSAATPQDETIEEVSVQATFTGLENVGHDSSSPFLGAEGKRGIFPFFDIAQTSSRLLVRPTSSETPSAAELVSAIEELVKSKMNERKEGNSPFKSGHFIKNCLGLLQGYMALMKEDGVPDDMKGKDKIVFGNIHQIYDWHRDFFLGELEKCLEDPEKLGSLFVKHERRLHMYIVYCQNKPKSEHIVSEYIDTFFEDLKQRLGHKLQLTDLLIKPVQRIMKYQLLLKVRRGREPFQSNHPAVEVMCIVPKRCNDMMNVGRLQGFDGKIVAQGKLLLQETFLVTDQDTGLLSRCKERRVFLFEQIVIFSEPLDKKKGFSMPGFLFKNSIKVSCLCLEENVDSDPCKFALTSRTGDVMETFILHSATPGIRQLWIHEINQILENQRNFLNALTSPIEYQKNHSILVSSAASAQAEADKMSGMSIHNPLLPPHSTSLETGVSQPDRHESSSSSNISTMLVTHDYTAVKEDEINVYQGEVVQILASNQQNMFLVFRAATDQCPAAEGWIPGYVLGHTSAIIIDNHDGTIKKSASWHTALRLRKKSEKKDKDGKREGKLENGYRKSREGLANKVSVKVNAKGYGTSQKWAHGAIPPEFIIPLGEVTCETGETIVFRCKVCGRPKASITWKGPDQNTLSNDSHYSISYSDLGEASLKIIGVTTEDDGIYTCIAANDMGSVSSSASLRVLGPGSDGILVIWKDNFDSLYSEVAELGRGRFSVVKKCDQKGTKRAVAAKIVNKKLMKRDQVTHELGVMQNLQHPQLVGLLDTFETSSSYILVLEMADQGRLLDCVVRWGNLTEGKIRLYVGEILEAVQYLHNCRIAHLDLKPENILVDQSSAKPTVKLADFGDAVQLNTTYYIHQLLGNPEFAAPEIILGNPVSLTSDVWSIGVLTYVLLSGVSPFLDESVEETCLNICRLDFSFPDDYFKGVSQKAKDFVCFLLQDDPAKRPSAALALQEQWLQLGNSKNVDSIDIARLTSFIERRKHQNDVQPIRSIKNFLQSRLLPRV</sequence>
<feature type="coiled-coil region" evidence="20">
    <location>
        <begin position="840"/>
        <end position="867"/>
    </location>
</feature>
<evidence type="ECO:0000256" key="12">
    <source>
        <dbReference type="ARBA" id="ARBA00022777"/>
    </source>
</evidence>
<feature type="domain" description="Protein kinase" evidence="25">
    <location>
        <begin position="2472"/>
        <end position="2726"/>
    </location>
</feature>
<dbReference type="InterPro" id="IPR000219">
    <property type="entry name" value="DH_dom"/>
</dbReference>
<dbReference type="FunFam" id="1.10.510.10:FF:000152">
    <property type="entry name" value="kalirin isoform X1"/>
    <property type="match status" value="1"/>
</dbReference>
<evidence type="ECO:0000256" key="3">
    <source>
        <dbReference type="ARBA" id="ARBA00012513"/>
    </source>
</evidence>
<keyword evidence="29" id="KW-1185">Reference proteome</keyword>
<dbReference type="SMART" id="SM00150">
    <property type="entry name" value="SPEC"/>
    <property type="match status" value="6"/>
</dbReference>
<dbReference type="InterPro" id="IPR011009">
    <property type="entry name" value="Kinase-like_dom_sf"/>
</dbReference>
<dbReference type="SUPFAM" id="SSF48065">
    <property type="entry name" value="DBL homology domain (DH-domain)"/>
    <property type="match status" value="2"/>
</dbReference>
<comment type="catalytic activity">
    <reaction evidence="17">
        <text>L-seryl-[protein] + ATP = O-phospho-L-seryl-[protein] + ADP + H(+)</text>
        <dbReference type="Rhea" id="RHEA:17989"/>
        <dbReference type="Rhea" id="RHEA-COMP:9863"/>
        <dbReference type="Rhea" id="RHEA-COMP:11604"/>
        <dbReference type="ChEBI" id="CHEBI:15378"/>
        <dbReference type="ChEBI" id="CHEBI:29999"/>
        <dbReference type="ChEBI" id="CHEBI:30616"/>
        <dbReference type="ChEBI" id="CHEBI:83421"/>
        <dbReference type="ChEBI" id="CHEBI:456216"/>
        <dbReference type="EC" id="2.7.11.1"/>
    </reaction>
</comment>
<dbReference type="Pfam" id="PF13716">
    <property type="entry name" value="CRAL_TRIO_2"/>
    <property type="match status" value="1"/>
</dbReference>
<dbReference type="SMART" id="SM00409">
    <property type="entry name" value="IG"/>
    <property type="match status" value="1"/>
</dbReference>
<dbReference type="CDD" id="cd00176">
    <property type="entry name" value="SPEC"/>
    <property type="match status" value="6"/>
</dbReference>
<reference evidence="28" key="2">
    <citation type="submission" date="2025-09" db="UniProtKB">
        <authorList>
            <consortium name="Ensembl"/>
        </authorList>
    </citation>
    <scope>IDENTIFICATION</scope>
</reference>
<evidence type="ECO:0000259" key="22">
    <source>
        <dbReference type="PROSITE" id="PS50002"/>
    </source>
</evidence>
<feature type="compositionally biased region" description="Basic and acidic residues" evidence="21">
    <location>
        <begin position="2312"/>
        <end position="2328"/>
    </location>
</feature>
<reference evidence="28" key="1">
    <citation type="submission" date="2025-08" db="UniProtKB">
        <authorList>
            <consortium name="Ensembl"/>
        </authorList>
    </citation>
    <scope>IDENTIFICATION</scope>
</reference>
<dbReference type="FunFam" id="1.20.58.60:FF:000023">
    <property type="entry name" value="Kalirin RhoGEF kinase b"/>
    <property type="match status" value="1"/>
</dbReference>
<dbReference type="Pfam" id="PF16609">
    <property type="entry name" value="SH3-RhoG_link"/>
    <property type="match status" value="2"/>
</dbReference>
<dbReference type="SUPFAM" id="SSF52087">
    <property type="entry name" value="CRAL/TRIO domain"/>
    <property type="match status" value="1"/>
</dbReference>
<feature type="region of interest" description="Disordered" evidence="21">
    <location>
        <begin position="2307"/>
        <end position="2328"/>
    </location>
</feature>
<feature type="compositionally biased region" description="Basic residues" evidence="21">
    <location>
        <begin position="1746"/>
        <end position="1757"/>
    </location>
</feature>
<dbReference type="Ensembl" id="ENSPCET00000026239.1">
    <property type="protein sequence ID" value="ENSPCEP00000025388.1"/>
    <property type="gene ID" value="ENSPCEG00000014488.1"/>
</dbReference>
<dbReference type="FunFam" id="2.30.30.40:FF:000040">
    <property type="entry name" value="kalirin isoform X1"/>
    <property type="match status" value="1"/>
</dbReference>
<dbReference type="Pfam" id="PF07679">
    <property type="entry name" value="I-set"/>
    <property type="match status" value="1"/>
</dbReference>
<dbReference type="InterPro" id="IPR007110">
    <property type="entry name" value="Ig-like_dom"/>
</dbReference>
<keyword evidence="9" id="KW-0808">Transferase</keyword>
<dbReference type="PROSITE" id="PS50010">
    <property type="entry name" value="DH_2"/>
    <property type="match status" value="2"/>
</dbReference>
<dbReference type="FunFam" id="1.20.900.10:FF:000008">
    <property type="entry name" value="rho guanine nucleotide exchange factor 25"/>
    <property type="match status" value="1"/>
</dbReference>
<evidence type="ECO:0000256" key="15">
    <source>
        <dbReference type="ARBA" id="ARBA00023319"/>
    </source>
</evidence>
<keyword evidence="13 19" id="KW-0067">ATP-binding</keyword>
<feature type="binding site" evidence="19">
    <location>
        <position position="2501"/>
    </location>
    <ligand>
        <name>ATP</name>
        <dbReference type="ChEBI" id="CHEBI:30616"/>
    </ligand>
</feature>
<dbReference type="Gene3D" id="2.30.29.30">
    <property type="entry name" value="Pleckstrin-homology domain (PH domain)/Phosphotyrosine-binding domain (PTB)"/>
    <property type="match status" value="2"/>
</dbReference>
<comment type="catalytic activity">
    <reaction evidence="16">
        <text>L-threonyl-[protein] + ATP = O-phospho-L-threonyl-[protein] + ADP + H(+)</text>
        <dbReference type="Rhea" id="RHEA:46608"/>
        <dbReference type="Rhea" id="RHEA-COMP:11060"/>
        <dbReference type="Rhea" id="RHEA-COMP:11605"/>
        <dbReference type="ChEBI" id="CHEBI:15378"/>
        <dbReference type="ChEBI" id="CHEBI:30013"/>
        <dbReference type="ChEBI" id="CHEBI:30616"/>
        <dbReference type="ChEBI" id="CHEBI:61977"/>
        <dbReference type="ChEBI" id="CHEBI:456216"/>
        <dbReference type="EC" id="2.7.11.1"/>
    </reaction>
</comment>
<feature type="region of interest" description="Disordered" evidence="21">
    <location>
        <begin position="1563"/>
        <end position="1589"/>
    </location>
</feature>
<dbReference type="InterPro" id="IPR011993">
    <property type="entry name" value="PH-like_dom_sf"/>
</dbReference>
<dbReference type="Pfam" id="PF00069">
    <property type="entry name" value="Pkinase"/>
    <property type="match status" value="1"/>
</dbReference>
<dbReference type="InterPro" id="IPR008271">
    <property type="entry name" value="Ser/Thr_kinase_AS"/>
</dbReference>
<dbReference type="SUPFAM" id="SSF46966">
    <property type="entry name" value="Spectrin repeat"/>
    <property type="match status" value="6"/>
</dbReference>
<dbReference type="SMART" id="SM00326">
    <property type="entry name" value="SH3"/>
    <property type="match status" value="2"/>
</dbReference>
<dbReference type="InterPro" id="IPR036028">
    <property type="entry name" value="SH3-like_dom_sf"/>
</dbReference>
<dbReference type="InterPro" id="IPR000719">
    <property type="entry name" value="Prot_kinase_dom"/>
</dbReference>
<keyword evidence="5" id="KW-0963">Cytoplasm</keyword>
<evidence type="ECO:0000259" key="23">
    <source>
        <dbReference type="PROSITE" id="PS50003"/>
    </source>
</evidence>
<evidence type="ECO:0000256" key="7">
    <source>
        <dbReference type="ARBA" id="ARBA00022553"/>
    </source>
</evidence>
<evidence type="ECO:0000256" key="16">
    <source>
        <dbReference type="ARBA" id="ARBA00047899"/>
    </source>
</evidence>
<feature type="domain" description="PH" evidence="23">
    <location>
        <begin position="1436"/>
        <end position="1548"/>
    </location>
</feature>
<evidence type="ECO:0000256" key="19">
    <source>
        <dbReference type="PROSITE-ProRule" id="PRU10141"/>
    </source>
</evidence>
<keyword evidence="6" id="KW-0723">Serine/threonine-protein kinase</keyword>
<dbReference type="Gene3D" id="1.10.510.10">
    <property type="entry name" value="Transferase(Phosphotransferase) domain 1"/>
    <property type="match status" value="1"/>
</dbReference>
<dbReference type="SUPFAM" id="SSF48726">
    <property type="entry name" value="Immunoglobulin"/>
    <property type="match status" value="1"/>
</dbReference>
<dbReference type="SUPFAM" id="SSF50729">
    <property type="entry name" value="PH domain-like"/>
    <property type="match status" value="2"/>
</dbReference>
<dbReference type="InterPro" id="IPR013783">
    <property type="entry name" value="Ig-like_fold"/>
</dbReference>
<keyword evidence="4 18" id="KW-0728">SH3 domain</keyword>
<dbReference type="Proteomes" id="UP000694393">
    <property type="component" value="Unplaced"/>
</dbReference>
<organism evidence="28 29">
    <name type="scientific">Pelusios castaneus</name>
    <name type="common">West African mud turtle</name>
    <dbReference type="NCBI Taxonomy" id="367368"/>
    <lineage>
        <taxon>Eukaryota</taxon>
        <taxon>Metazoa</taxon>
        <taxon>Chordata</taxon>
        <taxon>Craniata</taxon>
        <taxon>Vertebrata</taxon>
        <taxon>Euteleostomi</taxon>
        <taxon>Archelosauria</taxon>
        <taxon>Testudinata</taxon>
        <taxon>Testudines</taxon>
        <taxon>Pleurodira</taxon>
        <taxon>Pelomedusidae</taxon>
        <taxon>Pelusios</taxon>
    </lineage>
</organism>
<feature type="region of interest" description="Disordered" evidence="21">
    <location>
        <begin position="2190"/>
        <end position="2222"/>
    </location>
</feature>
<dbReference type="FunFam" id="1.20.58.60:FF:000034">
    <property type="entry name" value="kalirin isoform X2"/>
    <property type="match status" value="1"/>
</dbReference>
<dbReference type="GO" id="GO:0004674">
    <property type="term" value="F:protein serine/threonine kinase activity"/>
    <property type="evidence" value="ECO:0007669"/>
    <property type="project" value="UniProtKB-KW"/>
</dbReference>
<dbReference type="PROSITE" id="PS50002">
    <property type="entry name" value="SH3"/>
    <property type="match status" value="2"/>
</dbReference>
<dbReference type="Gene3D" id="1.20.58.60">
    <property type="match status" value="5"/>
</dbReference>
<dbReference type="SUPFAM" id="SSF50044">
    <property type="entry name" value="SH3-domain"/>
    <property type="match status" value="2"/>
</dbReference>
<evidence type="ECO:0000256" key="4">
    <source>
        <dbReference type="ARBA" id="ARBA00022443"/>
    </source>
</evidence>
<dbReference type="Pfam" id="PF23323">
    <property type="entry name" value="Spectrin_6"/>
    <property type="match status" value="1"/>
</dbReference>
<evidence type="ECO:0000256" key="18">
    <source>
        <dbReference type="PROSITE-ProRule" id="PRU00192"/>
    </source>
</evidence>
<dbReference type="PANTHER" id="PTHR22826">
    <property type="entry name" value="RHO GUANINE EXCHANGE FACTOR-RELATED"/>
    <property type="match status" value="1"/>
</dbReference>
<dbReference type="FunFam" id="2.30.29.30:FF:000091">
    <property type="entry name" value="kalirin isoform X1"/>
    <property type="match status" value="1"/>
</dbReference>
<keyword evidence="15" id="KW-0393">Immunoglobulin domain</keyword>
<dbReference type="Gene3D" id="3.40.525.10">
    <property type="entry name" value="CRAL-TRIO lipid binding domain"/>
    <property type="match status" value="1"/>
</dbReference>
<dbReference type="PROSITE" id="PS50003">
    <property type="entry name" value="PH_DOMAIN"/>
    <property type="match status" value="2"/>
</dbReference>
<feature type="domain" description="DH" evidence="24">
    <location>
        <begin position="1841"/>
        <end position="2025"/>
    </location>
</feature>
<dbReference type="PANTHER" id="PTHR22826:SF106">
    <property type="entry name" value="TRIO, ISOFORM A"/>
    <property type="match status" value="1"/>
</dbReference>
<dbReference type="PROSITE" id="PS50011">
    <property type="entry name" value="PROTEIN_KINASE_DOM"/>
    <property type="match status" value="1"/>
</dbReference>
<dbReference type="CDD" id="cd11853">
    <property type="entry name" value="SH3_Kalirin_2"/>
    <property type="match status" value="1"/>
</dbReference>
<feature type="domain" description="DH" evidence="24">
    <location>
        <begin position="1249"/>
        <end position="1424"/>
    </location>
</feature>
<dbReference type="CDD" id="cd00160">
    <property type="entry name" value="RhoGEF"/>
    <property type="match status" value="2"/>
</dbReference>
<evidence type="ECO:0000256" key="6">
    <source>
        <dbReference type="ARBA" id="ARBA00022527"/>
    </source>
</evidence>
<dbReference type="InterPro" id="IPR002017">
    <property type="entry name" value="Spectrin_repeat"/>
</dbReference>
<evidence type="ECO:0000256" key="10">
    <source>
        <dbReference type="ARBA" id="ARBA00022737"/>
    </source>
</evidence>
<comment type="subcellular location">
    <subcellularLocation>
        <location evidence="1">Cytoplasm</location>
    </subcellularLocation>
</comment>
<evidence type="ECO:0000256" key="17">
    <source>
        <dbReference type="ARBA" id="ARBA00048679"/>
    </source>
</evidence>
<evidence type="ECO:0000256" key="8">
    <source>
        <dbReference type="ARBA" id="ARBA00022658"/>
    </source>
</evidence>
<dbReference type="SMART" id="SM00325">
    <property type="entry name" value="RhoGEF"/>
    <property type="match status" value="2"/>
</dbReference>
<evidence type="ECO:0000256" key="9">
    <source>
        <dbReference type="ARBA" id="ARBA00022679"/>
    </source>
</evidence>
<dbReference type="InterPro" id="IPR047054">
    <property type="entry name" value="Kalirin_TRIO_PH_1"/>
</dbReference>
<dbReference type="PROSITE" id="PS00107">
    <property type="entry name" value="PROTEIN_KINASE_ATP"/>
    <property type="match status" value="1"/>
</dbReference>
<dbReference type="GO" id="GO:0005737">
    <property type="term" value="C:cytoplasm"/>
    <property type="evidence" value="ECO:0007669"/>
    <property type="project" value="UniProtKB-SubCell"/>
</dbReference>
<evidence type="ECO:0000313" key="29">
    <source>
        <dbReference type="Proteomes" id="UP000694393"/>
    </source>
</evidence>
<keyword evidence="8" id="KW-0344">Guanine-nucleotide releasing factor</keyword>
<keyword evidence="11 19" id="KW-0547">Nucleotide-binding</keyword>
<dbReference type="Gene3D" id="1.20.900.10">
    <property type="entry name" value="Dbl homology (DH) domain"/>
    <property type="match status" value="2"/>
</dbReference>
<dbReference type="PROSITE" id="PS50835">
    <property type="entry name" value="IG_LIKE"/>
    <property type="match status" value="1"/>
</dbReference>
<dbReference type="CDD" id="cd13240">
    <property type="entry name" value="PH1_Kalirin_Trio_like"/>
    <property type="match status" value="1"/>
</dbReference>
<keyword evidence="7" id="KW-0597">Phosphoprotein</keyword>
<dbReference type="InterPro" id="IPR036865">
    <property type="entry name" value="CRAL-TRIO_dom_sf"/>
</dbReference>
<dbReference type="SMART" id="SM00233">
    <property type="entry name" value="PH"/>
    <property type="match status" value="2"/>
</dbReference>
<feature type="domain" description="SH3" evidence="22">
    <location>
        <begin position="2220"/>
        <end position="2285"/>
    </location>
</feature>
<dbReference type="Pfam" id="PF22697">
    <property type="entry name" value="SOS1_NGEF_PH"/>
    <property type="match status" value="2"/>
</dbReference>
<dbReference type="PROSITE" id="PS00108">
    <property type="entry name" value="PROTEIN_KINASE_ST"/>
    <property type="match status" value="1"/>
</dbReference>
<dbReference type="Gene3D" id="2.60.40.10">
    <property type="entry name" value="Immunoglobulins"/>
    <property type="match status" value="1"/>
</dbReference>
<comment type="similarity">
    <text evidence="2">Belongs to the protein kinase superfamily. CAMK Ser/Thr protein kinase family.</text>
</comment>
<dbReference type="SMART" id="SM00408">
    <property type="entry name" value="IGc2"/>
    <property type="match status" value="1"/>
</dbReference>
<dbReference type="InterPro" id="IPR003599">
    <property type="entry name" value="Ig_sub"/>
</dbReference>
<dbReference type="InterPro" id="IPR017441">
    <property type="entry name" value="Protein_kinase_ATP_BS"/>
</dbReference>
<feature type="domain" description="CRAL-TRIO" evidence="26">
    <location>
        <begin position="25"/>
        <end position="172"/>
    </location>
</feature>
<dbReference type="FunFam" id="1.20.58.60:FF:000024">
    <property type="entry name" value="Kalirin RhoGEF kinase a"/>
    <property type="match status" value="1"/>
</dbReference>
<feature type="compositionally biased region" description="Polar residues" evidence="21">
    <location>
        <begin position="1690"/>
        <end position="1716"/>
    </location>
</feature>
<dbReference type="GO" id="GO:0007411">
    <property type="term" value="P:axon guidance"/>
    <property type="evidence" value="ECO:0007669"/>
    <property type="project" value="TreeGrafter"/>
</dbReference>
<dbReference type="Gene3D" id="2.30.30.40">
    <property type="entry name" value="SH3 Domains"/>
    <property type="match status" value="2"/>
</dbReference>
<feature type="region of interest" description="Disordered" evidence="21">
    <location>
        <begin position="1690"/>
        <end position="1782"/>
    </location>
</feature>
<dbReference type="InterPro" id="IPR035899">
    <property type="entry name" value="DBL_dom_sf"/>
</dbReference>
<accession>A0A8C8VQT0</accession>
<evidence type="ECO:0000313" key="28">
    <source>
        <dbReference type="Ensembl" id="ENSPCEP00000025388.1"/>
    </source>
</evidence>
<evidence type="ECO:0000256" key="13">
    <source>
        <dbReference type="ARBA" id="ARBA00022840"/>
    </source>
</evidence>
<dbReference type="InterPro" id="IPR028570">
    <property type="entry name" value="Kalirin_TRIO_SH3_1"/>
</dbReference>
<dbReference type="Pfam" id="PF00435">
    <property type="entry name" value="Spectrin"/>
    <property type="match status" value="4"/>
</dbReference>
<dbReference type="FunFam" id="2.60.40.10:FF:000368">
    <property type="entry name" value="kalirin isoform X1"/>
    <property type="match status" value="1"/>
</dbReference>
<dbReference type="GO" id="GO:0005524">
    <property type="term" value="F:ATP binding"/>
    <property type="evidence" value="ECO:0007669"/>
    <property type="project" value="UniProtKB-UniRule"/>
</dbReference>
<dbReference type="SUPFAM" id="SSF56112">
    <property type="entry name" value="Protein kinase-like (PK-like)"/>
    <property type="match status" value="1"/>
</dbReference>
<evidence type="ECO:0000259" key="25">
    <source>
        <dbReference type="PROSITE" id="PS50011"/>
    </source>
</evidence>
<feature type="coiled-coil region" evidence="20">
    <location>
        <begin position="719"/>
        <end position="746"/>
    </location>
</feature>
<proteinExistence type="inferred from homology"/>
<evidence type="ECO:0000256" key="14">
    <source>
        <dbReference type="ARBA" id="ARBA00023157"/>
    </source>
</evidence>
<feature type="domain" description="Ig-like" evidence="27">
    <location>
        <begin position="2361"/>
        <end position="2451"/>
    </location>
</feature>
<dbReference type="InterPro" id="IPR047053">
    <property type="entry name" value="Kalirin_TRIO_SH3_2"/>
</dbReference>
<dbReference type="FunFam" id="1.20.900.10:FF:000001">
    <property type="entry name" value="Guanine nucleotide exchange factor DBS"/>
    <property type="match status" value="1"/>
</dbReference>
<evidence type="ECO:0000256" key="11">
    <source>
        <dbReference type="ARBA" id="ARBA00022741"/>
    </source>
</evidence>
<dbReference type="PROSITE" id="PS50191">
    <property type="entry name" value="CRAL_TRIO"/>
    <property type="match status" value="1"/>
</dbReference>
<feature type="domain" description="PH" evidence="23">
    <location>
        <begin position="2037"/>
        <end position="2151"/>
    </location>
</feature>
<dbReference type="Pfam" id="PF23587">
    <property type="entry name" value="SH3_KALRN"/>
    <property type="match status" value="1"/>
</dbReference>
<dbReference type="Pfam" id="PF00018">
    <property type="entry name" value="SH3_1"/>
    <property type="match status" value="1"/>
</dbReference>
<dbReference type="Pfam" id="PF00621">
    <property type="entry name" value="RhoGEF"/>
    <property type="match status" value="2"/>
</dbReference>
<dbReference type="CDD" id="cd13241">
    <property type="entry name" value="PH2_Kalirin_Trio_p63RhoGEF"/>
    <property type="match status" value="1"/>
</dbReference>
<dbReference type="SMART" id="SM00516">
    <property type="entry name" value="SEC14"/>
    <property type="match status" value="1"/>
</dbReference>
<dbReference type="FunFam" id="2.30.29.30:FF:000040">
    <property type="entry name" value="Kalirin RhoGEF kinase b"/>
    <property type="match status" value="1"/>
</dbReference>
<keyword evidence="12" id="KW-0418">Kinase</keyword>
<keyword evidence="14" id="KW-1015">Disulfide bond</keyword>
<dbReference type="FunFam" id="2.30.30.40:FF:000038">
    <property type="entry name" value="kalirin isoform X1"/>
    <property type="match status" value="1"/>
</dbReference>
<feature type="domain" description="SH3" evidence="22">
    <location>
        <begin position="1608"/>
        <end position="1673"/>
    </location>
</feature>
<dbReference type="CDD" id="cd14113">
    <property type="entry name" value="STKc_Trio_C"/>
    <property type="match status" value="1"/>
</dbReference>
<dbReference type="InterPro" id="IPR036179">
    <property type="entry name" value="Ig-like_dom_sf"/>
</dbReference>
<evidence type="ECO:0000256" key="2">
    <source>
        <dbReference type="ARBA" id="ARBA00006692"/>
    </source>
</evidence>
<dbReference type="InterPro" id="IPR013098">
    <property type="entry name" value="Ig_I-set"/>
</dbReference>
<evidence type="ECO:0000259" key="26">
    <source>
        <dbReference type="PROSITE" id="PS50191"/>
    </source>
</evidence>
<protein>
    <recommendedName>
        <fullName evidence="3">non-specific serine/threonine protein kinase</fullName>
        <ecNumber evidence="3">2.7.11.1</ecNumber>
    </recommendedName>
</protein>
<dbReference type="InterPro" id="IPR055251">
    <property type="entry name" value="SOS1_NGEF_PH"/>
</dbReference>
<dbReference type="CDD" id="cd11852">
    <property type="entry name" value="SH3_Kalirin_1"/>
    <property type="match status" value="1"/>
</dbReference>
<evidence type="ECO:0000256" key="20">
    <source>
        <dbReference type="SAM" id="Coils"/>
    </source>
</evidence>
<dbReference type="EC" id="2.7.11.1" evidence="3"/>
<dbReference type="InterPro" id="IPR058918">
    <property type="entry name" value="KALRN/TRIO-like_spectrin"/>
</dbReference>
<name>A0A8C8VQT0_9SAUR</name>
<feature type="compositionally biased region" description="Polar residues" evidence="21">
    <location>
        <begin position="2200"/>
        <end position="2209"/>
    </location>
</feature>
<dbReference type="InterPro" id="IPR051336">
    <property type="entry name" value="RhoGEF_Guanine_NuclExch_SF"/>
</dbReference>
<evidence type="ECO:0000259" key="27">
    <source>
        <dbReference type="PROSITE" id="PS50835"/>
    </source>
</evidence>
<dbReference type="SMART" id="SM00220">
    <property type="entry name" value="S_TKc"/>
    <property type="match status" value="1"/>
</dbReference>
<dbReference type="InterPro" id="IPR001849">
    <property type="entry name" value="PH_domain"/>
</dbReference>
<dbReference type="InterPro" id="IPR018159">
    <property type="entry name" value="Spectrin/alpha-actinin"/>
</dbReference>
<keyword evidence="10" id="KW-0677">Repeat</keyword>
<dbReference type="GO" id="GO:0005085">
    <property type="term" value="F:guanyl-nucleotide exchange factor activity"/>
    <property type="evidence" value="ECO:0007669"/>
    <property type="project" value="UniProtKB-KW"/>
</dbReference>
<dbReference type="InterPro" id="IPR001452">
    <property type="entry name" value="SH3_domain"/>
</dbReference>
<dbReference type="FunFam" id="1.20.58.60:FF:000032">
    <property type="entry name" value="Kalirin RhoGEF kinase b"/>
    <property type="match status" value="1"/>
</dbReference>
<dbReference type="InterPro" id="IPR003598">
    <property type="entry name" value="Ig_sub2"/>
</dbReference>
<evidence type="ECO:0000256" key="21">
    <source>
        <dbReference type="SAM" id="MobiDB-lite"/>
    </source>
</evidence>
<evidence type="ECO:0000259" key="24">
    <source>
        <dbReference type="PROSITE" id="PS50010"/>
    </source>
</evidence>
<evidence type="ECO:0000256" key="1">
    <source>
        <dbReference type="ARBA" id="ARBA00004496"/>
    </source>
</evidence>
<dbReference type="CDD" id="cd00170">
    <property type="entry name" value="SEC14"/>
    <property type="match status" value="1"/>
</dbReference>
<dbReference type="InterPro" id="IPR001251">
    <property type="entry name" value="CRAL-TRIO_dom"/>
</dbReference>
<dbReference type="GO" id="GO:0019898">
    <property type="term" value="C:extrinsic component of membrane"/>
    <property type="evidence" value="ECO:0007669"/>
    <property type="project" value="TreeGrafter"/>
</dbReference>
<evidence type="ECO:0000256" key="5">
    <source>
        <dbReference type="ARBA" id="ARBA00022490"/>
    </source>
</evidence>